<protein>
    <submittedName>
        <fullName evidence="2">Uncharacterized protein</fullName>
    </submittedName>
</protein>
<gene>
    <name evidence="2" type="ORF">LdCL_310033000</name>
</gene>
<feature type="region of interest" description="Disordered" evidence="1">
    <location>
        <begin position="1"/>
        <end position="29"/>
    </location>
</feature>
<name>A0A3S7X4T4_LEIDO</name>
<proteinExistence type="predicted"/>
<evidence type="ECO:0000313" key="3">
    <source>
        <dbReference type="Proteomes" id="UP000274082"/>
    </source>
</evidence>
<reference evidence="2 3" key="1">
    <citation type="journal article" date="2018" name="Sci. Rep.">
        <title>A complete Leishmania donovani reference genome identifies novel genetic variations associated with virulence.</title>
        <authorList>
            <person name="Lypaczewski P."/>
            <person name="Hoshizaki J."/>
            <person name="Zhang W.-W."/>
            <person name="McCall L.-I."/>
            <person name="Torcivia-Rodriguez J."/>
            <person name="Simonyan V."/>
            <person name="Kaur A."/>
            <person name="Dewar K."/>
            <person name="Matlashewski G."/>
        </authorList>
    </citation>
    <scope>NUCLEOTIDE SEQUENCE [LARGE SCALE GENOMIC DNA]</scope>
    <source>
        <strain evidence="2 3">LdCL</strain>
    </source>
</reference>
<dbReference type="OrthoDB" id="258780at2759"/>
<dbReference type="VEuPathDB" id="TriTrypDB:LdCL_310033000"/>
<dbReference type="Proteomes" id="UP000274082">
    <property type="component" value="Chromosome 31"/>
</dbReference>
<accession>A0A3S7X4T4</accession>
<keyword evidence="3" id="KW-1185">Reference proteome</keyword>
<organism evidence="2 3">
    <name type="scientific">Leishmania donovani</name>
    <dbReference type="NCBI Taxonomy" id="5661"/>
    <lineage>
        <taxon>Eukaryota</taxon>
        <taxon>Discoba</taxon>
        <taxon>Euglenozoa</taxon>
        <taxon>Kinetoplastea</taxon>
        <taxon>Metakinetoplastina</taxon>
        <taxon>Trypanosomatida</taxon>
        <taxon>Trypanosomatidae</taxon>
        <taxon>Leishmaniinae</taxon>
        <taxon>Leishmania</taxon>
    </lineage>
</organism>
<sequence>MPTLLPRTGKEAARPTGFRGVSPSSPQPPTLQQFVIEKQGSFDRTLWHTRVLTIDTAHGRLYLSKAHKAENLDHRCMNRIDSVELWPTFSSDNIPEHFGSELARRTVCLRGLVGIKTQSFFMRWFRSSDARTKEVAVVAANVAQTGASASRTQPHDIDSDGHRETIEASVLCPVGSYMRFEVEVWLIRCMTLHDLHEMADAFRAAIPEASSVLKGYQALKQSTAGSD</sequence>
<dbReference type="EMBL" id="CP029530">
    <property type="protein sequence ID" value="AYU81456.1"/>
    <property type="molecule type" value="Genomic_DNA"/>
</dbReference>
<dbReference type="VEuPathDB" id="TriTrypDB:LdBPK_312500.1"/>
<evidence type="ECO:0000256" key="1">
    <source>
        <dbReference type="SAM" id="MobiDB-lite"/>
    </source>
</evidence>
<dbReference type="VEuPathDB" id="TriTrypDB:LDHU3_31.4500"/>
<dbReference type="AlphaFoldDB" id="A0A3S7X4T4"/>
<evidence type="ECO:0000313" key="2">
    <source>
        <dbReference type="EMBL" id="AYU81456.1"/>
    </source>
</evidence>